<name>A0AAV0FPY4_9ASTE</name>
<dbReference type="Proteomes" id="UP001152523">
    <property type="component" value="Unassembled WGS sequence"/>
</dbReference>
<keyword evidence="3" id="KW-1185">Reference proteome</keyword>
<accession>A0AAV0FPY4</accession>
<protein>
    <submittedName>
        <fullName evidence="2">Uncharacterized protein</fullName>
    </submittedName>
</protein>
<reference evidence="2" key="1">
    <citation type="submission" date="2022-07" db="EMBL/GenBank/DDBJ databases">
        <authorList>
            <person name="Macas J."/>
            <person name="Novak P."/>
            <person name="Neumann P."/>
        </authorList>
    </citation>
    <scope>NUCLEOTIDE SEQUENCE</scope>
</reference>
<gene>
    <name evidence="2" type="ORF">CEPIT_LOCUS36019</name>
</gene>
<feature type="compositionally biased region" description="Basic residues" evidence="1">
    <location>
        <begin position="49"/>
        <end position="67"/>
    </location>
</feature>
<organism evidence="2 3">
    <name type="scientific">Cuscuta epithymum</name>
    <dbReference type="NCBI Taxonomy" id="186058"/>
    <lineage>
        <taxon>Eukaryota</taxon>
        <taxon>Viridiplantae</taxon>
        <taxon>Streptophyta</taxon>
        <taxon>Embryophyta</taxon>
        <taxon>Tracheophyta</taxon>
        <taxon>Spermatophyta</taxon>
        <taxon>Magnoliopsida</taxon>
        <taxon>eudicotyledons</taxon>
        <taxon>Gunneridae</taxon>
        <taxon>Pentapetalae</taxon>
        <taxon>asterids</taxon>
        <taxon>lamiids</taxon>
        <taxon>Solanales</taxon>
        <taxon>Convolvulaceae</taxon>
        <taxon>Cuscuteae</taxon>
        <taxon>Cuscuta</taxon>
        <taxon>Cuscuta subgen. Cuscuta</taxon>
    </lineage>
</organism>
<dbReference type="EMBL" id="CAMAPF010001000">
    <property type="protein sequence ID" value="CAH9137439.1"/>
    <property type="molecule type" value="Genomic_DNA"/>
</dbReference>
<proteinExistence type="predicted"/>
<sequence length="106" mass="11983">MNLWRLAGSFVRCSSKTSVVWAKLKIHHRGRKKASDALPISTESSVTVSKRKKRVKKVSANPRKKKISPTEAPTTQLMDHALFVRSLFSILKCMSMEDRSGNEAFH</sequence>
<comment type="caution">
    <text evidence="2">The sequence shown here is derived from an EMBL/GenBank/DDBJ whole genome shotgun (WGS) entry which is preliminary data.</text>
</comment>
<dbReference type="AlphaFoldDB" id="A0AAV0FPY4"/>
<evidence type="ECO:0000313" key="2">
    <source>
        <dbReference type="EMBL" id="CAH9137439.1"/>
    </source>
</evidence>
<feature type="region of interest" description="Disordered" evidence="1">
    <location>
        <begin position="31"/>
        <end position="72"/>
    </location>
</feature>
<evidence type="ECO:0000313" key="3">
    <source>
        <dbReference type="Proteomes" id="UP001152523"/>
    </source>
</evidence>
<evidence type="ECO:0000256" key="1">
    <source>
        <dbReference type="SAM" id="MobiDB-lite"/>
    </source>
</evidence>